<dbReference type="InterPro" id="IPR009003">
    <property type="entry name" value="Peptidase_S1_PA"/>
</dbReference>
<feature type="domain" description="PDZ" evidence="1">
    <location>
        <begin position="297"/>
        <end position="385"/>
    </location>
</feature>
<dbReference type="PANTHER" id="PTHR47389">
    <property type="entry name" value="OS09G0436400 PROTEIN"/>
    <property type="match status" value="1"/>
</dbReference>
<dbReference type="InterPro" id="IPR036034">
    <property type="entry name" value="PDZ_sf"/>
</dbReference>
<organism evidence="2 3">
    <name type="scientific">Solanum pinnatisectum</name>
    <name type="common">tansyleaf nightshade</name>
    <dbReference type="NCBI Taxonomy" id="50273"/>
    <lineage>
        <taxon>Eukaryota</taxon>
        <taxon>Viridiplantae</taxon>
        <taxon>Streptophyta</taxon>
        <taxon>Embryophyta</taxon>
        <taxon>Tracheophyta</taxon>
        <taxon>Spermatophyta</taxon>
        <taxon>Magnoliopsida</taxon>
        <taxon>eudicotyledons</taxon>
        <taxon>Gunneridae</taxon>
        <taxon>Pentapetalae</taxon>
        <taxon>asterids</taxon>
        <taxon>lamiids</taxon>
        <taxon>Solanales</taxon>
        <taxon>Solanaceae</taxon>
        <taxon>Solanoideae</taxon>
        <taxon>Solaneae</taxon>
        <taxon>Solanum</taxon>
    </lineage>
</organism>
<dbReference type="Gene3D" id="2.30.42.10">
    <property type="match status" value="1"/>
</dbReference>
<dbReference type="Gene3D" id="2.40.10.10">
    <property type="entry name" value="Trypsin-like serine proteases"/>
    <property type="match status" value="1"/>
</dbReference>
<evidence type="ECO:0000313" key="3">
    <source>
        <dbReference type="Proteomes" id="UP001311915"/>
    </source>
</evidence>
<protein>
    <recommendedName>
        <fullName evidence="1">PDZ domain-containing protein</fullName>
    </recommendedName>
</protein>
<dbReference type="EMBL" id="JAWPEI010000011">
    <property type="protein sequence ID" value="KAK4711635.1"/>
    <property type="molecule type" value="Genomic_DNA"/>
</dbReference>
<dbReference type="SUPFAM" id="SSF50494">
    <property type="entry name" value="Trypsin-like serine proteases"/>
    <property type="match status" value="1"/>
</dbReference>
<reference evidence="2 3" key="1">
    <citation type="submission" date="2023-10" db="EMBL/GenBank/DDBJ databases">
        <title>Genome-Wide Identification Analysis in wild type Solanum Pinnatisectum Reveals Some Genes Defensing Phytophthora Infestans.</title>
        <authorList>
            <person name="Sun C."/>
        </authorList>
    </citation>
    <scope>NUCLEOTIDE SEQUENCE [LARGE SCALE GENOMIC DNA]</scope>
    <source>
        <strain evidence="2">LQN</strain>
        <tissue evidence="2">Leaf</tissue>
    </source>
</reference>
<keyword evidence="3" id="KW-1185">Reference proteome</keyword>
<dbReference type="Pfam" id="PF13180">
    <property type="entry name" value="PDZ_2"/>
    <property type="match status" value="1"/>
</dbReference>
<sequence>MGFDVIKREWVEDFTPWKREPKEDSYCPDVERESMNVKPKRRKFYLYPQNRHLDAYTKRAALTVSRSVVSRESYSGEEMIFQCSGTIIDSVDTCNIILTSASLLRCSTNRNSVADNIKVIVHLFDGRSFDGHIESYDFHYNVAAIKIQLDTLLPGTEEKSIQLRPHSNSFDLIPGVSVIALGRLNKKPYDIMAAPGEFSIDRCDYDDFDCKELFMATCKITIATSFTPFFLKKKNSLSHLHLLWWICGDGGPLINHFGKVIGICFHDVGSTAFLPINIASIWWEHHKKYGQSHPPWLGMEVTNLYAADLELLERIIPKLPDVLKGVIVEEVVAGSSAESAGIKHNDVIIQFGRKRIHSFLELFENMWNNVGESMELAVIRASHDVPVHLRMVVEEVTSDK</sequence>
<dbReference type="Proteomes" id="UP001311915">
    <property type="component" value="Unassembled WGS sequence"/>
</dbReference>
<proteinExistence type="predicted"/>
<evidence type="ECO:0000313" key="2">
    <source>
        <dbReference type="EMBL" id="KAK4711635.1"/>
    </source>
</evidence>
<gene>
    <name evidence="2" type="ORF">R3W88_006148</name>
</gene>
<dbReference type="PANTHER" id="PTHR47389:SF4">
    <property type="entry name" value="OS09G0436400 PROTEIN"/>
    <property type="match status" value="1"/>
</dbReference>
<evidence type="ECO:0000259" key="1">
    <source>
        <dbReference type="Pfam" id="PF13180"/>
    </source>
</evidence>
<comment type="caution">
    <text evidence="2">The sequence shown here is derived from an EMBL/GenBank/DDBJ whole genome shotgun (WGS) entry which is preliminary data.</text>
</comment>
<dbReference type="SUPFAM" id="SSF50156">
    <property type="entry name" value="PDZ domain-like"/>
    <property type="match status" value="1"/>
</dbReference>
<name>A0AAV9KGT8_9SOLN</name>
<dbReference type="InterPro" id="IPR043504">
    <property type="entry name" value="Peptidase_S1_PA_chymotrypsin"/>
</dbReference>
<dbReference type="InterPro" id="IPR001478">
    <property type="entry name" value="PDZ"/>
</dbReference>
<accession>A0AAV9KGT8</accession>
<dbReference type="AlphaFoldDB" id="A0AAV9KGT8"/>